<evidence type="ECO:0000256" key="9">
    <source>
        <dbReference type="ARBA" id="ARBA00023136"/>
    </source>
</evidence>
<sequence>MNASSPIASSPIWPESPAVQVAQPSGLVRSQHPSPGATVAEHSPVTPRPIRARTPKRGQPDREPGLKRANFGREAGLPTLLLLPQLLILVCFFFIPSLRALMQSVLLSDPFGSNVQFVWFDNFKALFASGEYRQSIVTTIWFTVTQNVITLAVAVVLAFASDRVVRGRSVYRTLILLPYAIAPAIAGILWAFLFNPVVGPLAHMLHALGISWDPNRNPNDALWLVIMAASWKHICYDYIFLAVGLLAVPASLMEAAAVDGAGPIRRFFLIALPMLGPTVFFLAVMNFIYGFFETFAIIDAVTHGGPAGATNILVYKVYVDGFINLDLGSSAAQSVLLMTFALICTLLQFRYFDHKVNYGV</sequence>
<evidence type="ECO:0000256" key="13">
    <source>
        <dbReference type="SAM" id="MobiDB-lite"/>
    </source>
</evidence>
<evidence type="ECO:0000256" key="4">
    <source>
        <dbReference type="ARBA" id="ARBA00022448"/>
    </source>
</evidence>
<keyword evidence="5" id="KW-1003">Cell membrane</keyword>
<dbReference type="EMBL" id="JAZHRV010000001">
    <property type="protein sequence ID" value="MEH2558078.1"/>
    <property type="molecule type" value="Genomic_DNA"/>
</dbReference>
<keyword evidence="6" id="KW-0997">Cell inner membrane</keyword>
<accession>A0ABU8BHP9</accession>
<evidence type="ECO:0000313" key="16">
    <source>
        <dbReference type="Proteomes" id="UP001364224"/>
    </source>
</evidence>
<feature type="domain" description="ABC transmembrane type-1" evidence="14">
    <location>
        <begin position="136"/>
        <end position="348"/>
    </location>
</feature>
<keyword evidence="9 12" id="KW-0472">Membrane</keyword>
<keyword evidence="8 12" id="KW-1133">Transmembrane helix</keyword>
<evidence type="ECO:0000256" key="10">
    <source>
        <dbReference type="ARBA" id="ARBA00037054"/>
    </source>
</evidence>
<comment type="caution">
    <text evidence="15">The sequence shown here is derived from an EMBL/GenBank/DDBJ whole genome shotgun (WGS) entry which is preliminary data.</text>
</comment>
<feature type="transmembrane region" description="Helical" evidence="12">
    <location>
        <begin position="140"/>
        <end position="161"/>
    </location>
</feature>
<keyword evidence="16" id="KW-1185">Reference proteome</keyword>
<dbReference type="PROSITE" id="PS50928">
    <property type="entry name" value="ABC_TM1"/>
    <property type="match status" value="1"/>
</dbReference>
<name>A0ABU8BHP9_9BRAD</name>
<organism evidence="15 16">
    <name type="scientific">Bradyrhizobium algeriense</name>
    <dbReference type="NCBI Taxonomy" id="634784"/>
    <lineage>
        <taxon>Bacteria</taxon>
        <taxon>Pseudomonadati</taxon>
        <taxon>Pseudomonadota</taxon>
        <taxon>Alphaproteobacteria</taxon>
        <taxon>Hyphomicrobiales</taxon>
        <taxon>Nitrobacteraceae</taxon>
        <taxon>Bradyrhizobium</taxon>
    </lineage>
</organism>
<feature type="transmembrane region" description="Helical" evidence="12">
    <location>
        <begin position="267"/>
        <end position="292"/>
    </location>
</feature>
<evidence type="ECO:0000256" key="8">
    <source>
        <dbReference type="ARBA" id="ARBA00022989"/>
    </source>
</evidence>
<evidence type="ECO:0000256" key="11">
    <source>
        <dbReference type="ARBA" id="ARBA00040780"/>
    </source>
</evidence>
<dbReference type="RefSeq" id="WP_334484901.1">
    <property type="nucleotide sequence ID" value="NZ_JAZHRV010000001.1"/>
</dbReference>
<dbReference type="InterPro" id="IPR000515">
    <property type="entry name" value="MetI-like"/>
</dbReference>
<keyword evidence="7 12" id="KW-0812">Transmembrane</keyword>
<dbReference type="PANTHER" id="PTHR43227">
    <property type="entry name" value="BLL4140 PROTEIN"/>
    <property type="match status" value="1"/>
</dbReference>
<dbReference type="InterPro" id="IPR050809">
    <property type="entry name" value="UgpAE/MalFG_permease"/>
</dbReference>
<evidence type="ECO:0000259" key="14">
    <source>
        <dbReference type="PROSITE" id="PS50928"/>
    </source>
</evidence>
<evidence type="ECO:0000256" key="3">
    <source>
        <dbReference type="ARBA" id="ARBA00011557"/>
    </source>
</evidence>
<dbReference type="CDD" id="cd06261">
    <property type="entry name" value="TM_PBP2"/>
    <property type="match status" value="1"/>
</dbReference>
<evidence type="ECO:0000256" key="5">
    <source>
        <dbReference type="ARBA" id="ARBA00022475"/>
    </source>
</evidence>
<comment type="function">
    <text evidence="10">Part of the ABC transporter complex UgpBAEC involved in sn-glycerol-3-phosphate (G3P) import. Probably responsible for the translocation of the substrate across the membrane.</text>
</comment>
<feature type="compositionally biased region" description="Low complexity" evidence="13">
    <location>
        <begin position="1"/>
        <end position="18"/>
    </location>
</feature>
<comment type="subcellular location">
    <subcellularLocation>
        <location evidence="1">Cell inner membrane</location>
        <topology evidence="1">Multi-pass membrane protein</topology>
    </subcellularLocation>
    <subcellularLocation>
        <location evidence="12">Cell membrane</location>
        <topology evidence="12">Multi-pass membrane protein</topology>
    </subcellularLocation>
</comment>
<proteinExistence type="inferred from homology"/>
<protein>
    <recommendedName>
        <fullName evidence="11">sn-glycerol-3-phosphate transport system permease protein UgpA</fullName>
    </recommendedName>
</protein>
<feature type="transmembrane region" description="Helical" evidence="12">
    <location>
        <begin position="331"/>
        <end position="352"/>
    </location>
</feature>
<dbReference type="PANTHER" id="PTHR43227:SF9">
    <property type="entry name" value="SN-GLYCEROL-3-PHOSPHATE TRANSPORT SYSTEM PERMEASE PROTEIN UGPA"/>
    <property type="match status" value="1"/>
</dbReference>
<evidence type="ECO:0000256" key="2">
    <source>
        <dbReference type="ARBA" id="ARBA00009306"/>
    </source>
</evidence>
<evidence type="ECO:0000313" key="15">
    <source>
        <dbReference type="EMBL" id="MEH2558078.1"/>
    </source>
</evidence>
<dbReference type="Gene3D" id="1.10.3720.10">
    <property type="entry name" value="MetI-like"/>
    <property type="match status" value="1"/>
</dbReference>
<evidence type="ECO:0000256" key="6">
    <source>
        <dbReference type="ARBA" id="ARBA00022519"/>
    </source>
</evidence>
<reference evidence="15 16" key="1">
    <citation type="submission" date="2024-02" db="EMBL/GenBank/DDBJ databases">
        <title>Adaptive strategies in a cosmopolitan and abundant soil bacterium.</title>
        <authorList>
            <person name="Carini P."/>
        </authorList>
    </citation>
    <scope>NUCLEOTIDE SEQUENCE [LARGE SCALE GENOMIC DNA]</scope>
    <source>
        <strain evidence="15 16">AZCC 1608</strain>
    </source>
</reference>
<evidence type="ECO:0000256" key="7">
    <source>
        <dbReference type="ARBA" id="ARBA00022692"/>
    </source>
</evidence>
<feature type="transmembrane region" description="Helical" evidence="12">
    <location>
        <begin position="173"/>
        <end position="194"/>
    </location>
</feature>
<dbReference type="InterPro" id="IPR035906">
    <property type="entry name" value="MetI-like_sf"/>
</dbReference>
<comment type="subunit">
    <text evidence="3">The complex is composed of two ATP-binding proteins (UgpC), two transmembrane proteins (UgpA and UgpE) and a solute-binding protein (UgpB).</text>
</comment>
<feature type="transmembrane region" description="Helical" evidence="12">
    <location>
        <begin position="75"/>
        <end position="95"/>
    </location>
</feature>
<feature type="region of interest" description="Disordered" evidence="13">
    <location>
        <begin position="1"/>
        <end position="69"/>
    </location>
</feature>
<dbReference type="SUPFAM" id="SSF161098">
    <property type="entry name" value="MetI-like"/>
    <property type="match status" value="1"/>
</dbReference>
<dbReference type="Proteomes" id="UP001364224">
    <property type="component" value="Unassembled WGS sequence"/>
</dbReference>
<gene>
    <name evidence="15" type="ORF">V1286_005607</name>
</gene>
<dbReference type="Pfam" id="PF00528">
    <property type="entry name" value="BPD_transp_1"/>
    <property type="match status" value="1"/>
</dbReference>
<keyword evidence="4 12" id="KW-0813">Transport</keyword>
<evidence type="ECO:0000256" key="12">
    <source>
        <dbReference type="RuleBase" id="RU363032"/>
    </source>
</evidence>
<evidence type="ECO:0000256" key="1">
    <source>
        <dbReference type="ARBA" id="ARBA00004429"/>
    </source>
</evidence>
<comment type="similarity">
    <text evidence="2 12">Belongs to the binding-protein-dependent transport system permease family.</text>
</comment>